<sequence length="565" mass="59834">MVGQLMRLKLKLTWNTMKRQTWVLVMSIIGMLYFLMLFVGLGIVGIGAAYFGEIATVGAVSVFVGAALVLGWIIVPIIFSSLDNTLDPQRLAPFIPPSPRLALGLVGATWAGLPGLATTLVFLLSVVVWTAGGQWLSAVAVLICVPVGLFAAFVWARAVSTWLSVQIEASSRLKDLMTVVGVLIFIAVFSPLGLWIQKITESFDPAWIQRSASILSWTPFGAAWGVAHSLFVGHYFAAFGQLLLACAFAALGWWAWLKVLPYAMAGLAHPVSAEADKAIAAGRHLVDPTQETTQATSKTTTGDHPRFLRGADAWQKLGLNTPAASLAARTLRYWIADPRLSTAMASMLIFPFMAVLMMNMPGGGTGLAYFFLVMISTMMGMTIGSLPSYDSTAFWLLVASGIRGRDERLGRLAGSLPLALPLLFIGTGVVAHFAGYGTVGIATLIALQFSLFAGAAAAAFIITGRFVFPVQPPGASPLSAKGTGNMMLTMGVQFGSMFASFVLAAPPLILAAVAYFSGAFPVLIAAGFAAIWGVVLLVAGVIIGGKVWDSSNVDVLQSIRSWPGH</sequence>
<organism evidence="2 3">
    <name type="scientific">Schaalia canis</name>
    <dbReference type="NCBI Taxonomy" id="100469"/>
    <lineage>
        <taxon>Bacteria</taxon>
        <taxon>Bacillati</taxon>
        <taxon>Actinomycetota</taxon>
        <taxon>Actinomycetes</taxon>
        <taxon>Actinomycetales</taxon>
        <taxon>Actinomycetaceae</taxon>
        <taxon>Schaalia</taxon>
    </lineage>
</organism>
<dbReference type="Proteomes" id="UP000280444">
    <property type="component" value="Unassembled WGS sequence"/>
</dbReference>
<feature type="transmembrane region" description="Helical" evidence="1">
    <location>
        <begin position="235"/>
        <end position="257"/>
    </location>
</feature>
<comment type="caution">
    <text evidence="2">The sequence shown here is derived from an EMBL/GenBank/DDBJ whole genome shotgun (WGS) entry which is preliminary data.</text>
</comment>
<accession>A0A3P1SC56</accession>
<keyword evidence="1" id="KW-1133">Transmembrane helix</keyword>
<feature type="transmembrane region" description="Helical" evidence="1">
    <location>
        <begin position="441"/>
        <end position="468"/>
    </location>
</feature>
<feature type="transmembrane region" description="Helical" evidence="1">
    <location>
        <begin position="21"/>
        <end position="51"/>
    </location>
</feature>
<dbReference type="OrthoDB" id="3261041at2"/>
<evidence type="ECO:0000313" key="2">
    <source>
        <dbReference type="EMBL" id="RRC94639.1"/>
    </source>
</evidence>
<evidence type="ECO:0008006" key="4">
    <source>
        <dbReference type="Google" id="ProtNLM"/>
    </source>
</evidence>
<feature type="transmembrane region" description="Helical" evidence="1">
    <location>
        <begin position="176"/>
        <end position="196"/>
    </location>
</feature>
<feature type="transmembrane region" description="Helical" evidence="1">
    <location>
        <begin position="488"/>
        <end position="516"/>
    </location>
</feature>
<gene>
    <name evidence="2" type="ORF">EII11_09425</name>
</gene>
<dbReference type="EMBL" id="RQZF01000012">
    <property type="protein sequence ID" value="RRC94639.1"/>
    <property type="molecule type" value="Genomic_DNA"/>
</dbReference>
<dbReference type="RefSeq" id="WP_124872033.1">
    <property type="nucleotide sequence ID" value="NZ_RQZF01000012.1"/>
</dbReference>
<feature type="transmembrane region" description="Helical" evidence="1">
    <location>
        <begin position="135"/>
        <end position="156"/>
    </location>
</feature>
<feature type="transmembrane region" description="Helical" evidence="1">
    <location>
        <begin position="57"/>
        <end position="80"/>
    </location>
</feature>
<keyword evidence="1" id="KW-0472">Membrane</keyword>
<evidence type="ECO:0000313" key="3">
    <source>
        <dbReference type="Proteomes" id="UP000280444"/>
    </source>
</evidence>
<keyword evidence="1" id="KW-0812">Transmembrane</keyword>
<name>A0A3P1SC56_9ACTO</name>
<feature type="transmembrane region" description="Helical" evidence="1">
    <location>
        <begin position="409"/>
        <end position="435"/>
    </location>
</feature>
<proteinExistence type="predicted"/>
<reference evidence="2 3" key="1">
    <citation type="submission" date="2018-11" db="EMBL/GenBank/DDBJ databases">
        <title>Genomes From Bacteria Associated with the Canine Oral Cavity: a Test Case for Automated Genome-Based Taxonomic Assignment.</title>
        <authorList>
            <person name="Coil D.A."/>
            <person name="Jospin G."/>
            <person name="Darling A.E."/>
            <person name="Wallis C."/>
            <person name="Davis I.J."/>
            <person name="Harris S."/>
            <person name="Eisen J.A."/>
            <person name="Holcombe L.J."/>
            <person name="O'Flynn C."/>
        </authorList>
    </citation>
    <scope>NUCLEOTIDE SEQUENCE [LARGE SCALE GENOMIC DNA]</scope>
    <source>
        <strain evidence="2 3">OH770</strain>
    </source>
</reference>
<feature type="transmembrane region" description="Helical" evidence="1">
    <location>
        <begin position="101"/>
        <end position="129"/>
    </location>
</feature>
<keyword evidence="3" id="KW-1185">Reference proteome</keyword>
<feature type="transmembrane region" description="Helical" evidence="1">
    <location>
        <begin position="522"/>
        <end position="543"/>
    </location>
</feature>
<protein>
    <recommendedName>
        <fullName evidence="4">Transporter</fullName>
    </recommendedName>
</protein>
<dbReference type="AlphaFoldDB" id="A0A3P1SC56"/>
<evidence type="ECO:0000256" key="1">
    <source>
        <dbReference type="SAM" id="Phobius"/>
    </source>
</evidence>